<accession>A0A1S3UL01</accession>
<reference evidence="5" key="2">
    <citation type="submission" date="2025-08" db="UniProtKB">
        <authorList>
            <consortium name="RefSeq"/>
        </authorList>
    </citation>
    <scope>IDENTIFICATION</scope>
    <source>
        <tissue evidence="5">Leaf</tissue>
    </source>
</reference>
<dbReference type="AlphaFoldDB" id="A0A1S3UL01"/>
<evidence type="ECO:0000256" key="2">
    <source>
        <dbReference type="ARBA" id="ARBA00023157"/>
    </source>
</evidence>
<dbReference type="InterPro" id="IPR002160">
    <property type="entry name" value="Prot_inh_Kunz-lg"/>
</dbReference>
<dbReference type="CDD" id="cd23362">
    <property type="entry name" value="beta-trefoil_STI_WCI3-like"/>
    <property type="match status" value="1"/>
</dbReference>
<keyword evidence="3" id="KW-0732">Signal</keyword>
<gene>
    <name evidence="5" type="primary">LOC106766503</name>
</gene>
<dbReference type="Proteomes" id="UP000087766">
    <property type="component" value="Chromosome 1"/>
</dbReference>
<dbReference type="Pfam" id="PF00197">
    <property type="entry name" value="Kunitz_legume"/>
    <property type="match status" value="1"/>
</dbReference>
<dbReference type="SUPFAM" id="SSF50386">
    <property type="entry name" value="STI-like"/>
    <property type="match status" value="1"/>
</dbReference>
<comment type="similarity">
    <text evidence="1">Belongs to the protease inhibitor I3 (leguminous Kunitz-type inhibitor) family.</text>
</comment>
<dbReference type="RefSeq" id="XP_014506716.1">
    <property type="nucleotide sequence ID" value="XM_014651230.2"/>
</dbReference>
<dbReference type="PRINTS" id="PR00291">
    <property type="entry name" value="KUNITZINHBTR"/>
</dbReference>
<keyword evidence="4" id="KW-1185">Reference proteome</keyword>
<dbReference type="InterPro" id="IPR011065">
    <property type="entry name" value="Kunitz_inhibitor_STI-like_sf"/>
</dbReference>
<evidence type="ECO:0000256" key="1">
    <source>
        <dbReference type="ARBA" id="ARBA00005440"/>
    </source>
</evidence>
<organism evidence="4 5">
    <name type="scientific">Vigna radiata var. radiata</name>
    <name type="common">Mung bean</name>
    <name type="synonym">Phaseolus aureus</name>
    <dbReference type="NCBI Taxonomy" id="3916"/>
    <lineage>
        <taxon>Eukaryota</taxon>
        <taxon>Viridiplantae</taxon>
        <taxon>Streptophyta</taxon>
        <taxon>Embryophyta</taxon>
        <taxon>Tracheophyta</taxon>
        <taxon>Spermatophyta</taxon>
        <taxon>Magnoliopsida</taxon>
        <taxon>eudicotyledons</taxon>
        <taxon>Gunneridae</taxon>
        <taxon>Pentapetalae</taxon>
        <taxon>rosids</taxon>
        <taxon>fabids</taxon>
        <taxon>Fabales</taxon>
        <taxon>Fabaceae</taxon>
        <taxon>Papilionoideae</taxon>
        <taxon>50 kb inversion clade</taxon>
        <taxon>NPAAA clade</taxon>
        <taxon>indigoferoid/millettioid clade</taxon>
        <taxon>Phaseoleae</taxon>
        <taxon>Vigna</taxon>
    </lineage>
</organism>
<dbReference type="GeneID" id="106766503"/>
<dbReference type="KEGG" id="vra:106766503"/>
<evidence type="ECO:0000313" key="5">
    <source>
        <dbReference type="RefSeq" id="XP_014506716.1"/>
    </source>
</evidence>
<dbReference type="PANTHER" id="PTHR33107:SF81">
    <property type="entry name" value="TRYPSIN INHIBITOR A"/>
    <property type="match status" value="1"/>
</dbReference>
<protein>
    <submittedName>
        <fullName evidence="5">Factor Xa inhibitor BuXI-like</fullName>
    </submittedName>
</protein>
<dbReference type="SMART" id="SM00452">
    <property type="entry name" value="STI"/>
    <property type="match status" value="1"/>
</dbReference>
<feature type="signal peptide" evidence="3">
    <location>
        <begin position="1"/>
        <end position="24"/>
    </location>
</feature>
<proteinExistence type="inferred from homology"/>
<evidence type="ECO:0000313" key="4">
    <source>
        <dbReference type="Proteomes" id="UP000087766"/>
    </source>
</evidence>
<dbReference type="GO" id="GO:0004866">
    <property type="term" value="F:endopeptidase inhibitor activity"/>
    <property type="evidence" value="ECO:0007669"/>
    <property type="project" value="InterPro"/>
</dbReference>
<name>A0A1S3UL01_VIGRR</name>
<reference evidence="4" key="1">
    <citation type="journal article" date="2014" name="Nat. Commun.">
        <title>Genome sequence of mungbean and insights into evolution within Vigna species.</title>
        <authorList>
            <person name="Kang Y.J."/>
            <person name="Kim S.K."/>
            <person name="Kim M.Y."/>
            <person name="Lestari P."/>
            <person name="Kim K.H."/>
            <person name="Ha B.K."/>
            <person name="Jun T.H."/>
            <person name="Hwang W.J."/>
            <person name="Lee T."/>
            <person name="Lee J."/>
            <person name="Shim S."/>
            <person name="Yoon M.Y."/>
            <person name="Jang Y.E."/>
            <person name="Han K.S."/>
            <person name="Taeprayoon P."/>
            <person name="Yoon N."/>
            <person name="Somta P."/>
            <person name="Tanya P."/>
            <person name="Kim K.S."/>
            <person name="Gwag J.G."/>
            <person name="Moon J.K."/>
            <person name="Lee Y.H."/>
            <person name="Park B.S."/>
            <person name="Bombarely A."/>
            <person name="Doyle J.J."/>
            <person name="Jackson S.A."/>
            <person name="Schafleitner R."/>
            <person name="Srinives P."/>
            <person name="Varshney R.K."/>
            <person name="Lee S.H."/>
        </authorList>
    </citation>
    <scope>NUCLEOTIDE SEQUENCE [LARGE SCALE GENOMIC DNA]</scope>
    <source>
        <strain evidence="4">cv. VC1973A</strain>
    </source>
</reference>
<feature type="chain" id="PRO_5010380455" evidence="3">
    <location>
        <begin position="25"/>
        <end position="219"/>
    </location>
</feature>
<dbReference type="OrthoDB" id="1745944at2759"/>
<dbReference type="Gene3D" id="2.80.10.50">
    <property type="match status" value="1"/>
</dbReference>
<dbReference type="PROSITE" id="PS00283">
    <property type="entry name" value="SOYBEAN_KUNITZ"/>
    <property type="match status" value="1"/>
</dbReference>
<dbReference type="PANTHER" id="PTHR33107">
    <property type="entry name" value="KUNITZ TRYPSIN INHIBITOR 2"/>
    <property type="match status" value="1"/>
</dbReference>
<sequence>MKFTTFLSLFLLCAFTSKLPSASAVVVDTEGKRLRNGGIYGLRPVIITGNGGGVEYAATGNETCPLSVVQNPNPFSLGFPVQISTPPRLYYIDEGANLILEFIAPPRCAPTPSLWTAVKAEEEELPVKLRGYDNIVKGWFKIQSVPVDIGGYNILFCPLDSTSCGYVGIQFDDARNRHLVVTQKADTALWVRFERLSPASSATDLHEPSLLLKSHVSTQ</sequence>
<keyword evidence="2" id="KW-1015">Disulfide bond</keyword>
<evidence type="ECO:0000256" key="3">
    <source>
        <dbReference type="SAM" id="SignalP"/>
    </source>
</evidence>